<dbReference type="VEuPathDB" id="FungiDB:PHYBLDRAFT_147526"/>
<keyword evidence="2" id="KW-1185">Reference proteome</keyword>
<protein>
    <recommendedName>
        <fullName evidence="3">Reverse transcriptase domain-containing protein</fullName>
    </recommendedName>
</protein>
<sequence length="480" mass="53272">MFDDVSISVLLGNFSSHSFSPTTGVLQGSILSPHLYSIYINSLPPILCTVASPLTLTHIPSTSPSSLDAYNSLLAPSDANDFRHIHLPTAINSLLFADDVAIFGSVTDVQSMLDLAAQHSFQLGYCWSPSKCAVLYPPSRSLPCFTISLYGELLPAVNEFIYLGIPFHNKGIFGPPVVTHRRSGALAAMATLTAVGACRSGFSLLLSSRLFKTFIRPKFEYGLAITCLLQKDVLLLEKIQDKCLRMIVGGHATSSTAVLKHICNLPSMAFRVDILKTKFCLRAHTLPSGCLLSLLHSHHLQASTLSTLHTNLLFASIPPDLNCSSRIKLSKHFESFRQEKFAHFHLTNTKILIQACRPLLEVDPVLFLPATRIERGRLVRWRMGWLPGKPKECACGFDHTSRRHLQFCITIPSQLFSQLLVPPTDEDNIIDFAISVLPISSTHPSPLYWKALLTILWHIDMLCNPNGNYTHETDHDSLWH</sequence>
<dbReference type="AlphaFoldDB" id="A0A162PPQ7"/>
<dbReference type="OrthoDB" id="2277222at2759"/>
<evidence type="ECO:0008006" key="3">
    <source>
        <dbReference type="Google" id="ProtNLM"/>
    </source>
</evidence>
<evidence type="ECO:0000313" key="1">
    <source>
        <dbReference type="EMBL" id="OAD71766.1"/>
    </source>
</evidence>
<dbReference type="STRING" id="763407.A0A162PPQ7"/>
<reference evidence="2" key="1">
    <citation type="submission" date="2015-06" db="EMBL/GenBank/DDBJ databases">
        <title>Expansion of signal transduction pathways in fungi by whole-genome duplication.</title>
        <authorList>
            <consortium name="DOE Joint Genome Institute"/>
            <person name="Corrochano L.M."/>
            <person name="Kuo A."/>
            <person name="Marcet-Houben M."/>
            <person name="Polaino S."/>
            <person name="Salamov A."/>
            <person name="Villalobos J.M."/>
            <person name="Alvarez M.I."/>
            <person name="Avalos J."/>
            <person name="Benito E.P."/>
            <person name="Benoit I."/>
            <person name="Burger G."/>
            <person name="Camino L.P."/>
            <person name="Canovas D."/>
            <person name="Cerda-Olmedo E."/>
            <person name="Cheng J.-F."/>
            <person name="Dominguez A."/>
            <person name="Elias M."/>
            <person name="Eslava A.P."/>
            <person name="Glaser F."/>
            <person name="Grimwood J."/>
            <person name="Gutierrez G."/>
            <person name="Heitman J."/>
            <person name="Henrissat B."/>
            <person name="Iturriaga E.A."/>
            <person name="Lang B.F."/>
            <person name="Lavin J.L."/>
            <person name="Lee S."/>
            <person name="Li W."/>
            <person name="Lindquist E."/>
            <person name="Lopez-Garcia S."/>
            <person name="Luque E.M."/>
            <person name="Marcos A.T."/>
            <person name="Martin J."/>
            <person name="McCluskey K."/>
            <person name="Medina H.R."/>
            <person name="Miralles-Duran A."/>
            <person name="Miyazaki A."/>
            <person name="Munoz-Torres E."/>
            <person name="Oguiza J.A."/>
            <person name="Ohm R."/>
            <person name="Olmedo M."/>
            <person name="Orejas M."/>
            <person name="Ortiz-Castellanos L."/>
            <person name="Pisabarro A.G."/>
            <person name="Rodriguez-Romero J."/>
            <person name="Ruiz-Herrera J."/>
            <person name="Ruiz-Vazquez R."/>
            <person name="Sanz C."/>
            <person name="Schackwitz W."/>
            <person name="Schmutz J."/>
            <person name="Shahriari M."/>
            <person name="Shelest E."/>
            <person name="Silva-Franco F."/>
            <person name="Soanes D."/>
            <person name="Syed K."/>
            <person name="Tagua V.G."/>
            <person name="Talbot N.J."/>
            <person name="Thon M."/>
            <person name="De vries R.P."/>
            <person name="Wiebenga A."/>
            <person name="Yadav J.S."/>
            <person name="Braun E.L."/>
            <person name="Baker S."/>
            <person name="Garre V."/>
            <person name="Horwitz B."/>
            <person name="Torres-Martinez S."/>
            <person name="Idnurm A."/>
            <person name="Herrera-Estrella A."/>
            <person name="Gabaldon T."/>
            <person name="Grigoriev I.V."/>
        </authorList>
    </citation>
    <scope>NUCLEOTIDE SEQUENCE [LARGE SCALE GENOMIC DNA]</scope>
    <source>
        <strain evidence="2">NRRL 1555(-)</strain>
    </source>
</reference>
<organism evidence="1 2">
    <name type="scientific">Phycomyces blakesleeanus (strain ATCC 8743b / DSM 1359 / FGSC 10004 / NBRC 33097 / NRRL 1555)</name>
    <dbReference type="NCBI Taxonomy" id="763407"/>
    <lineage>
        <taxon>Eukaryota</taxon>
        <taxon>Fungi</taxon>
        <taxon>Fungi incertae sedis</taxon>
        <taxon>Mucoromycota</taxon>
        <taxon>Mucoromycotina</taxon>
        <taxon>Mucoromycetes</taxon>
        <taxon>Mucorales</taxon>
        <taxon>Phycomycetaceae</taxon>
        <taxon>Phycomyces</taxon>
    </lineage>
</organism>
<gene>
    <name evidence="1" type="ORF">PHYBLDRAFT_147526</name>
</gene>
<dbReference type="InParanoid" id="A0A162PPQ7"/>
<dbReference type="EMBL" id="KV440985">
    <property type="protein sequence ID" value="OAD71766.1"/>
    <property type="molecule type" value="Genomic_DNA"/>
</dbReference>
<dbReference type="RefSeq" id="XP_018289806.1">
    <property type="nucleotide sequence ID" value="XM_018431884.1"/>
</dbReference>
<dbReference type="GeneID" id="28992790"/>
<name>A0A162PPQ7_PHYB8</name>
<evidence type="ECO:0000313" key="2">
    <source>
        <dbReference type="Proteomes" id="UP000077315"/>
    </source>
</evidence>
<dbReference type="Proteomes" id="UP000077315">
    <property type="component" value="Unassembled WGS sequence"/>
</dbReference>
<accession>A0A162PPQ7</accession>
<dbReference type="PANTHER" id="PTHR47027">
    <property type="entry name" value="REVERSE TRANSCRIPTASE DOMAIN-CONTAINING PROTEIN"/>
    <property type="match status" value="1"/>
</dbReference>
<proteinExistence type="predicted"/>
<dbReference type="PANTHER" id="PTHR47027:SF20">
    <property type="entry name" value="REVERSE TRANSCRIPTASE-LIKE PROTEIN WITH RNA-DIRECTED DNA POLYMERASE DOMAIN"/>
    <property type="match status" value="1"/>
</dbReference>